<evidence type="ECO:0000313" key="8">
    <source>
        <dbReference type="Proteomes" id="UP000295511"/>
    </source>
</evidence>
<dbReference type="GO" id="GO:0003677">
    <property type="term" value="F:DNA binding"/>
    <property type="evidence" value="ECO:0007669"/>
    <property type="project" value="InterPro"/>
</dbReference>
<keyword evidence="4" id="KW-0269">Exonuclease</keyword>
<evidence type="ECO:0000256" key="4">
    <source>
        <dbReference type="ARBA" id="ARBA00022839"/>
    </source>
</evidence>
<dbReference type="EMBL" id="SMRU01000021">
    <property type="protein sequence ID" value="TDF92889.1"/>
    <property type="molecule type" value="Genomic_DNA"/>
</dbReference>
<dbReference type="InterPro" id="IPR027417">
    <property type="entry name" value="P-loop_NTPase"/>
</dbReference>
<keyword evidence="5" id="KW-0067">ATP-binding</keyword>
<evidence type="ECO:0000256" key="1">
    <source>
        <dbReference type="ARBA" id="ARBA00022741"/>
    </source>
</evidence>
<dbReference type="OrthoDB" id="3197455at2"/>
<dbReference type="Pfam" id="PF13361">
    <property type="entry name" value="UvrD_C"/>
    <property type="match status" value="1"/>
</dbReference>
<dbReference type="InterPro" id="IPR036397">
    <property type="entry name" value="RNaseH_sf"/>
</dbReference>
<organism evidence="7 8">
    <name type="scientific">Arthrobacter terricola</name>
    <dbReference type="NCBI Taxonomy" id="2547396"/>
    <lineage>
        <taxon>Bacteria</taxon>
        <taxon>Bacillati</taxon>
        <taxon>Actinomycetota</taxon>
        <taxon>Actinomycetes</taxon>
        <taxon>Micrococcales</taxon>
        <taxon>Micrococcaceae</taxon>
        <taxon>Arthrobacter</taxon>
    </lineage>
</organism>
<proteinExistence type="predicted"/>
<reference evidence="7 8" key="1">
    <citation type="submission" date="2019-03" db="EMBL/GenBank/DDBJ databases">
        <title>Whole genome sequence of Arthrobacter sp JH1-1.</title>
        <authorList>
            <person name="Trinh H.N."/>
        </authorList>
    </citation>
    <scope>NUCLEOTIDE SEQUENCE [LARGE SCALE GENOMIC DNA]</scope>
    <source>
        <strain evidence="7 8">JH1-1</strain>
    </source>
</reference>
<dbReference type="RefSeq" id="WP_133205466.1">
    <property type="nucleotide sequence ID" value="NZ_SMRU01000021.1"/>
</dbReference>
<dbReference type="InterPro" id="IPR000212">
    <property type="entry name" value="DNA_helicase_UvrD/REP"/>
</dbReference>
<keyword evidence="2" id="KW-0378">Hydrolase</keyword>
<dbReference type="Gene3D" id="3.30.420.10">
    <property type="entry name" value="Ribonuclease H-like superfamily/Ribonuclease H"/>
    <property type="match status" value="1"/>
</dbReference>
<keyword evidence="1" id="KW-0547">Nucleotide-binding</keyword>
<keyword evidence="8" id="KW-1185">Reference proteome</keyword>
<dbReference type="InterPro" id="IPR012337">
    <property type="entry name" value="RNaseH-like_sf"/>
</dbReference>
<evidence type="ECO:0000256" key="5">
    <source>
        <dbReference type="ARBA" id="ARBA00022840"/>
    </source>
</evidence>
<comment type="caution">
    <text evidence="7">The sequence shown here is derived from an EMBL/GenBank/DDBJ whole genome shotgun (WGS) entry which is preliminary data.</text>
</comment>
<dbReference type="PANTHER" id="PTHR11070">
    <property type="entry name" value="UVRD / RECB / PCRA DNA HELICASE FAMILY MEMBER"/>
    <property type="match status" value="1"/>
</dbReference>
<dbReference type="GO" id="GO:0031297">
    <property type="term" value="P:replication fork processing"/>
    <property type="evidence" value="ECO:0007669"/>
    <property type="project" value="TreeGrafter"/>
</dbReference>
<evidence type="ECO:0000313" key="7">
    <source>
        <dbReference type="EMBL" id="TDF92889.1"/>
    </source>
</evidence>
<dbReference type="Pfam" id="PF00929">
    <property type="entry name" value="RNase_T"/>
    <property type="match status" value="1"/>
</dbReference>
<dbReference type="GO" id="GO:0004527">
    <property type="term" value="F:exonuclease activity"/>
    <property type="evidence" value="ECO:0007669"/>
    <property type="project" value="UniProtKB-KW"/>
</dbReference>
<dbReference type="FunFam" id="3.30.420.10:FF:000045">
    <property type="entry name" value="3'-5' exonuclease DinG"/>
    <property type="match status" value="1"/>
</dbReference>
<feature type="domain" description="Exonuclease" evidence="6">
    <location>
        <begin position="15"/>
        <end position="182"/>
    </location>
</feature>
<dbReference type="Pfam" id="PF13245">
    <property type="entry name" value="AAA_19"/>
    <property type="match status" value="1"/>
</dbReference>
<dbReference type="Proteomes" id="UP000295511">
    <property type="component" value="Unassembled WGS sequence"/>
</dbReference>
<dbReference type="Gene3D" id="3.40.50.300">
    <property type="entry name" value="P-loop containing nucleotide triphosphate hydrolases"/>
    <property type="match status" value="2"/>
</dbReference>
<dbReference type="InterPro" id="IPR013520">
    <property type="entry name" value="Ribonucl_H"/>
</dbReference>
<dbReference type="SUPFAM" id="SSF52540">
    <property type="entry name" value="P-loop containing nucleoside triphosphate hydrolases"/>
    <property type="match status" value="1"/>
</dbReference>
<name>A0A4R5KC82_9MICC</name>
<dbReference type="SUPFAM" id="SSF53098">
    <property type="entry name" value="Ribonuclease H-like"/>
    <property type="match status" value="1"/>
</dbReference>
<protein>
    <recommendedName>
        <fullName evidence="6">Exonuclease domain-containing protein</fullName>
    </recommendedName>
</protein>
<dbReference type="GO" id="GO:0005524">
    <property type="term" value="F:ATP binding"/>
    <property type="evidence" value="ECO:0007669"/>
    <property type="project" value="UniProtKB-KW"/>
</dbReference>
<keyword evidence="3" id="KW-0347">Helicase</keyword>
<dbReference type="InterPro" id="IPR014017">
    <property type="entry name" value="DNA_helicase_UvrD-like_C"/>
</dbReference>
<gene>
    <name evidence="7" type="ORF">E1809_17175</name>
</gene>
<dbReference type="CDD" id="cd06127">
    <property type="entry name" value="DEDDh"/>
    <property type="match status" value="1"/>
</dbReference>
<dbReference type="SMART" id="SM00479">
    <property type="entry name" value="EXOIII"/>
    <property type="match status" value="1"/>
</dbReference>
<dbReference type="GO" id="GO:0000724">
    <property type="term" value="P:double-strand break repair via homologous recombination"/>
    <property type="evidence" value="ECO:0007669"/>
    <property type="project" value="TreeGrafter"/>
</dbReference>
<keyword evidence="4" id="KW-0540">Nuclease</keyword>
<accession>A0A4R5KC82</accession>
<evidence type="ECO:0000256" key="3">
    <source>
        <dbReference type="ARBA" id="ARBA00022806"/>
    </source>
</evidence>
<dbReference type="GO" id="GO:0043138">
    <property type="term" value="F:3'-5' DNA helicase activity"/>
    <property type="evidence" value="ECO:0007669"/>
    <property type="project" value="TreeGrafter"/>
</dbReference>
<evidence type="ECO:0000256" key="2">
    <source>
        <dbReference type="ARBA" id="ARBA00022801"/>
    </source>
</evidence>
<dbReference type="AlphaFoldDB" id="A0A4R5KC82"/>
<dbReference type="PANTHER" id="PTHR11070:SF30">
    <property type="entry name" value="F-BOX DNA HELICASE 1"/>
    <property type="match status" value="1"/>
</dbReference>
<sequence>MRIEDVAAMLHGKREFVCIDLETTGISTPHSRIIEVAAVRFNSQGKLTREFSSLAYPGIGYVHGAEFVHGIRQHEVETAPPIENVLKDLLDFVGDRVVVAHNLPFENRFLTFELGKAQILPQDLLGSCTYSAARRLVHTGTNHKLASLAQHFRIRQATSHRALPDARIGAQLAWELVKVARSSAVAVAANTARGRSSMTNQAPAPSRLASVRAGFRPKWAPSAEQRTILDAFFGQGDIKILAGAGTGKTTTLQLLANSTKAKIIYLTFNKSTAVEAKDRFASNVSATTIHAFAHKDLTAKGHGAWLGRLRLGIEPISVTARRLGATEPGLIEAFAGPRAARAIDPYDLTKMAVDTVTNYCHSPSRKLLARHVSTGRANAGLRSSMVPLILMMAEEHWAHIRDKTVRDMPITHDHYLKDWLLTGPVIGRKGDVLFIDEAQDLSPAVTHAIQAQKHLKKVFVGDPNQSIYGFAGGKDALATIPAAHTLPLTTSWRFGEHAADIANSWLRSLKAPHLVHPNPLLITSVGPCEKPDAVLTRTNATAVWELMELQKLGKRPTLRCELNSIAALIRGADDLINGRGSSHPMLRQFGSWGEVLEHVRYDSSAQELMTWTKLIEGYGTAELNRTITSASATVDGATVITTAHKAKGLEWDSVRISDDFAEIIARTFLGGDKNQIAEEKRLAYVAVTRARKHLDPGPLAGFADFLS</sequence>
<evidence type="ECO:0000259" key="6">
    <source>
        <dbReference type="SMART" id="SM00479"/>
    </source>
</evidence>